<dbReference type="Proteomes" id="UP000626092">
    <property type="component" value="Unassembled WGS sequence"/>
</dbReference>
<dbReference type="AlphaFoldDB" id="A0A834LX99"/>
<keyword evidence="2" id="KW-1185">Reference proteome</keyword>
<comment type="caution">
    <text evidence="1">The sequence shown here is derived from an EMBL/GenBank/DDBJ whole genome shotgun (WGS) entry which is preliminary data.</text>
</comment>
<evidence type="ECO:0000313" key="1">
    <source>
        <dbReference type="EMBL" id="KAF7149893.1"/>
    </source>
</evidence>
<protein>
    <submittedName>
        <fullName evidence="1">Uncharacterized protein</fullName>
    </submittedName>
</protein>
<evidence type="ECO:0000313" key="2">
    <source>
        <dbReference type="Proteomes" id="UP000626092"/>
    </source>
</evidence>
<reference evidence="1" key="1">
    <citation type="submission" date="2019-11" db="EMBL/GenBank/DDBJ databases">
        <authorList>
            <person name="Liu Y."/>
            <person name="Hou J."/>
            <person name="Li T.-Q."/>
            <person name="Guan C.-H."/>
            <person name="Wu X."/>
            <person name="Wu H.-Z."/>
            <person name="Ling F."/>
            <person name="Zhang R."/>
            <person name="Shi X.-G."/>
            <person name="Ren J.-P."/>
            <person name="Chen E.-F."/>
            <person name="Sun J.-M."/>
        </authorList>
    </citation>
    <scope>NUCLEOTIDE SEQUENCE</scope>
    <source>
        <strain evidence="1">Adult_tree_wgs_1</strain>
        <tissue evidence="1">Leaves</tissue>
    </source>
</reference>
<organism evidence="1 2">
    <name type="scientific">Rhododendron simsii</name>
    <name type="common">Sims's rhododendron</name>
    <dbReference type="NCBI Taxonomy" id="118357"/>
    <lineage>
        <taxon>Eukaryota</taxon>
        <taxon>Viridiplantae</taxon>
        <taxon>Streptophyta</taxon>
        <taxon>Embryophyta</taxon>
        <taxon>Tracheophyta</taxon>
        <taxon>Spermatophyta</taxon>
        <taxon>Magnoliopsida</taxon>
        <taxon>eudicotyledons</taxon>
        <taxon>Gunneridae</taxon>
        <taxon>Pentapetalae</taxon>
        <taxon>asterids</taxon>
        <taxon>Ericales</taxon>
        <taxon>Ericaceae</taxon>
        <taxon>Ericoideae</taxon>
        <taxon>Rhodoreae</taxon>
        <taxon>Rhododendron</taxon>
    </lineage>
</organism>
<accession>A0A834LX99</accession>
<gene>
    <name evidence="1" type="ORF">RHSIM_Rhsim02G0148600</name>
</gene>
<sequence length="85" mass="9178">MPSSPADRTDRQKSPISLITGISFISGRSRLESIASAISNAYATTYGLYNPQFENAGKFMVLRDFMALDDNTSSVSGVLIVIEVS</sequence>
<dbReference type="EMBL" id="WJXA01000002">
    <property type="protein sequence ID" value="KAF7149893.1"/>
    <property type="molecule type" value="Genomic_DNA"/>
</dbReference>
<proteinExistence type="predicted"/>
<name>A0A834LX99_RHOSS</name>